<feature type="transmembrane region" description="Helical" evidence="7">
    <location>
        <begin position="12"/>
        <end position="31"/>
    </location>
</feature>
<comment type="subcellular location">
    <subcellularLocation>
        <location evidence="1 7">Cell membrane</location>
        <topology evidence="1 7">Multi-pass membrane protein</topology>
    </subcellularLocation>
</comment>
<accession>A0A1Y2L6B9</accession>
<evidence type="ECO:0000256" key="3">
    <source>
        <dbReference type="ARBA" id="ARBA00022475"/>
    </source>
</evidence>
<feature type="transmembrane region" description="Helical" evidence="7">
    <location>
        <begin position="231"/>
        <end position="251"/>
    </location>
</feature>
<comment type="similarity">
    <text evidence="7">Belongs to the binding-protein-dependent transport system permease family.</text>
</comment>
<dbReference type="GO" id="GO:0005886">
    <property type="term" value="C:plasma membrane"/>
    <property type="evidence" value="ECO:0007669"/>
    <property type="project" value="UniProtKB-SubCell"/>
</dbReference>
<reference evidence="9 10" key="1">
    <citation type="submission" date="2014-03" db="EMBL/GenBank/DDBJ databases">
        <title>The draft genome sequence of Thalassospira alkalitolerans JCM 18968.</title>
        <authorList>
            <person name="Lai Q."/>
            <person name="Shao Z."/>
        </authorList>
    </citation>
    <scope>NUCLEOTIDE SEQUENCE [LARGE SCALE GENOMIC DNA]</scope>
    <source>
        <strain evidence="9 10">JCM 18968</strain>
    </source>
</reference>
<dbReference type="PANTHER" id="PTHR30151">
    <property type="entry name" value="ALKANE SULFONATE ABC TRANSPORTER-RELATED, MEMBRANE SUBUNIT"/>
    <property type="match status" value="1"/>
</dbReference>
<name>A0A1Y2L6B9_9PROT</name>
<dbReference type="Pfam" id="PF00528">
    <property type="entry name" value="BPD_transp_1"/>
    <property type="match status" value="1"/>
</dbReference>
<dbReference type="EMBL" id="JFKB01000023">
    <property type="protein sequence ID" value="OSQ43775.1"/>
    <property type="molecule type" value="Genomic_DNA"/>
</dbReference>
<evidence type="ECO:0000313" key="10">
    <source>
        <dbReference type="Proteomes" id="UP000193396"/>
    </source>
</evidence>
<gene>
    <name evidence="9" type="ORF">TALK_20230</name>
</gene>
<evidence type="ECO:0000256" key="7">
    <source>
        <dbReference type="RuleBase" id="RU363032"/>
    </source>
</evidence>
<dbReference type="InterPro" id="IPR000515">
    <property type="entry name" value="MetI-like"/>
</dbReference>
<keyword evidence="9" id="KW-0418">Kinase</keyword>
<keyword evidence="10" id="KW-1185">Reference proteome</keyword>
<dbReference type="OrthoDB" id="258894at2"/>
<keyword evidence="3" id="KW-1003">Cell membrane</keyword>
<evidence type="ECO:0000256" key="6">
    <source>
        <dbReference type="ARBA" id="ARBA00023136"/>
    </source>
</evidence>
<organism evidence="9 10">
    <name type="scientific">Thalassospira alkalitolerans</name>
    <dbReference type="NCBI Taxonomy" id="1293890"/>
    <lineage>
        <taxon>Bacteria</taxon>
        <taxon>Pseudomonadati</taxon>
        <taxon>Pseudomonadota</taxon>
        <taxon>Alphaproteobacteria</taxon>
        <taxon>Rhodospirillales</taxon>
        <taxon>Thalassospiraceae</taxon>
        <taxon>Thalassospira</taxon>
    </lineage>
</organism>
<dbReference type="GO" id="GO:0016301">
    <property type="term" value="F:kinase activity"/>
    <property type="evidence" value="ECO:0007669"/>
    <property type="project" value="UniProtKB-KW"/>
</dbReference>
<dbReference type="RefSeq" id="WP_085620979.1">
    <property type="nucleotide sequence ID" value="NZ_CAXBPE010000015.1"/>
</dbReference>
<sequence length="273" mass="30035">MRIINRTLSRPTAILLGAIPFALLIGIYAIASHLRRADNPADKLLPSLGRMADAMWRMGFEADKRSGDYLLWIDTTDSLSRLAVGIAISTLLAICLGISIGFIPHIRRGFAPFVATISLIPPITILPILFIIFGLGETSKVMLITLGTAPVMIRSVAQAVMDIPRELIIKAETLGASTWQMITRLVLPQILPKLITAIRLGLVPAWIFLISAEAIASTSGLGYRIFLVRRYLAMDVILPYVIWITLLAFVIDRLLLKTSLKAFPWNHLAGESL</sequence>
<protein>
    <submittedName>
        <fullName evidence="9">Lipid kinase</fullName>
    </submittedName>
</protein>
<proteinExistence type="inferred from homology"/>
<comment type="caution">
    <text evidence="9">The sequence shown here is derived from an EMBL/GenBank/DDBJ whole genome shotgun (WGS) entry which is preliminary data.</text>
</comment>
<dbReference type="Proteomes" id="UP000193396">
    <property type="component" value="Unassembled WGS sequence"/>
</dbReference>
<dbReference type="SUPFAM" id="SSF161098">
    <property type="entry name" value="MetI-like"/>
    <property type="match status" value="1"/>
</dbReference>
<evidence type="ECO:0000256" key="5">
    <source>
        <dbReference type="ARBA" id="ARBA00022989"/>
    </source>
</evidence>
<dbReference type="CDD" id="cd06261">
    <property type="entry name" value="TM_PBP2"/>
    <property type="match status" value="1"/>
</dbReference>
<dbReference type="InterPro" id="IPR035906">
    <property type="entry name" value="MetI-like_sf"/>
</dbReference>
<feature type="domain" description="ABC transmembrane type-1" evidence="8">
    <location>
        <begin position="79"/>
        <end position="255"/>
    </location>
</feature>
<evidence type="ECO:0000256" key="1">
    <source>
        <dbReference type="ARBA" id="ARBA00004651"/>
    </source>
</evidence>
<feature type="transmembrane region" description="Helical" evidence="7">
    <location>
        <begin position="110"/>
        <end position="135"/>
    </location>
</feature>
<dbReference type="AlphaFoldDB" id="A0A1Y2L6B9"/>
<dbReference type="PROSITE" id="PS50928">
    <property type="entry name" value="ABC_TM1"/>
    <property type="match status" value="1"/>
</dbReference>
<evidence type="ECO:0000256" key="4">
    <source>
        <dbReference type="ARBA" id="ARBA00022692"/>
    </source>
</evidence>
<keyword evidence="4 7" id="KW-0812">Transmembrane</keyword>
<dbReference type="STRING" id="1293890.TALK_20230"/>
<feature type="transmembrane region" description="Helical" evidence="7">
    <location>
        <begin position="82"/>
        <end position="103"/>
    </location>
</feature>
<keyword evidence="2 7" id="KW-0813">Transport</keyword>
<evidence type="ECO:0000259" key="8">
    <source>
        <dbReference type="PROSITE" id="PS50928"/>
    </source>
</evidence>
<keyword evidence="6 7" id="KW-0472">Membrane</keyword>
<evidence type="ECO:0000313" key="9">
    <source>
        <dbReference type="EMBL" id="OSQ43775.1"/>
    </source>
</evidence>
<dbReference type="Gene3D" id="1.10.3720.10">
    <property type="entry name" value="MetI-like"/>
    <property type="match status" value="1"/>
</dbReference>
<keyword evidence="5 7" id="KW-1133">Transmembrane helix</keyword>
<dbReference type="PANTHER" id="PTHR30151:SF0">
    <property type="entry name" value="ABC TRANSPORTER PERMEASE PROTEIN MJ0413-RELATED"/>
    <property type="match status" value="1"/>
</dbReference>
<evidence type="ECO:0000256" key="2">
    <source>
        <dbReference type="ARBA" id="ARBA00022448"/>
    </source>
</evidence>
<keyword evidence="9" id="KW-0808">Transferase</keyword>
<dbReference type="GO" id="GO:0055085">
    <property type="term" value="P:transmembrane transport"/>
    <property type="evidence" value="ECO:0007669"/>
    <property type="project" value="InterPro"/>
</dbReference>